<dbReference type="SUPFAM" id="SSF51735">
    <property type="entry name" value="NAD(P)-binding Rossmann-fold domains"/>
    <property type="match status" value="1"/>
</dbReference>
<dbReference type="InterPro" id="IPR013149">
    <property type="entry name" value="ADH-like_C"/>
</dbReference>
<keyword evidence="5" id="KW-1185">Reference proteome</keyword>
<evidence type="ECO:0000313" key="4">
    <source>
        <dbReference type="EMBL" id="MCW3806852.1"/>
    </source>
</evidence>
<feature type="domain" description="Alcohol dehydrogenase-like C-terminal" evidence="2">
    <location>
        <begin position="212"/>
        <end position="336"/>
    </location>
</feature>
<evidence type="ECO:0000313" key="5">
    <source>
        <dbReference type="Proteomes" id="UP001207408"/>
    </source>
</evidence>
<dbReference type="AlphaFoldDB" id="A0AAE3MGZ0"/>
<keyword evidence="1" id="KW-0560">Oxidoreductase</keyword>
<organism evidence="4 5">
    <name type="scientific">Plebeiibacterium marinum</name>
    <dbReference type="NCBI Taxonomy" id="2992111"/>
    <lineage>
        <taxon>Bacteria</taxon>
        <taxon>Pseudomonadati</taxon>
        <taxon>Bacteroidota</taxon>
        <taxon>Bacteroidia</taxon>
        <taxon>Marinilabiliales</taxon>
        <taxon>Marinilabiliaceae</taxon>
        <taxon>Plebeiibacterium</taxon>
    </lineage>
</organism>
<dbReference type="Gene3D" id="3.90.180.10">
    <property type="entry name" value="Medium-chain alcohol dehydrogenases, catalytic domain"/>
    <property type="match status" value="1"/>
</dbReference>
<dbReference type="InterPro" id="IPR013154">
    <property type="entry name" value="ADH-like_N"/>
</dbReference>
<evidence type="ECO:0000256" key="1">
    <source>
        <dbReference type="ARBA" id="ARBA00023002"/>
    </source>
</evidence>
<protein>
    <submittedName>
        <fullName evidence="4">Zinc-binding dehydrogenase</fullName>
    </submittedName>
</protein>
<proteinExistence type="predicted"/>
<dbReference type="InterPro" id="IPR036291">
    <property type="entry name" value="NAD(P)-bd_dom_sf"/>
</dbReference>
<dbReference type="Pfam" id="PF00107">
    <property type="entry name" value="ADH_zinc_N"/>
    <property type="match status" value="1"/>
</dbReference>
<comment type="caution">
    <text evidence="4">The sequence shown here is derived from an EMBL/GenBank/DDBJ whole genome shotgun (WGS) entry which is preliminary data.</text>
</comment>
<dbReference type="RefSeq" id="WP_301200695.1">
    <property type="nucleotide sequence ID" value="NZ_JAPDPI010000031.1"/>
</dbReference>
<dbReference type="InterPro" id="IPR050129">
    <property type="entry name" value="Zn_alcohol_dh"/>
</dbReference>
<gene>
    <name evidence="4" type="ORF">OM074_14540</name>
</gene>
<name>A0AAE3MGZ0_9BACT</name>
<dbReference type="SUPFAM" id="SSF50129">
    <property type="entry name" value="GroES-like"/>
    <property type="match status" value="1"/>
</dbReference>
<accession>A0AAE3MGZ0</accession>
<dbReference type="CDD" id="cd08238">
    <property type="entry name" value="sorbose_phosphate_red"/>
    <property type="match status" value="1"/>
</dbReference>
<dbReference type="Pfam" id="PF08240">
    <property type="entry name" value="ADH_N"/>
    <property type="match status" value="1"/>
</dbReference>
<reference evidence="4" key="1">
    <citation type="submission" date="2022-10" db="EMBL/GenBank/DDBJ databases">
        <authorList>
            <person name="Yu W.X."/>
        </authorList>
    </citation>
    <scope>NUCLEOTIDE SEQUENCE</scope>
    <source>
        <strain evidence="4">D04</strain>
    </source>
</reference>
<dbReference type="Proteomes" id="UP001207408">
    <property type="component" value="Unassembled WGS sequence"/>
</dbReference>
<dbReference type="PANTHER" id="PTHR43401:SF2">
    <property type="entry name" value="L-THREONINE 3-DEHYDROGENASE"/>
    <property type="match status" value="1"/>
</dbReference>
<feature type="domain" description="Alcohol dehydrogenase-like N-terminal" evidence="3">
    <location>
        <begin position="26"/>
        <end position="129"/>
    </location>
</feature>
<sequence length="426" mass="46156">MKTKAVRLYGKADLRLEEFELPKIKDNEILAKVVCDSLCMSSYKAASQGSDHKRIPDDVDKNPIIIGHEFAGELVEVGSKWTSEFKPGDKFSIQPALNYKNGPVGVLSAPGYSYHHIGGDATYVIIPNEVMELGCLLPYEGEGFYPASLSEPLSCVIGAMHANYHTTPGSYIHNMEIVDGGKMALLAGVGPMGLAAINYVLHRDDRKPSLLVVTDIDQDRLDRAATLYTFEFAQSRGIELKYVNTSVMADPVKGLKDISGEGGYDDVFVFAPVAPVVEQADKILGFDGCLNFFAGPSNPEFSATMNFYNIHYAFTHVVGTSGGNTDDMKEGLAVMAKGLDPAGLVTHIGGMNAVIDTTLNLPNIPGGKKLIYNHVEMPLTAIADFKEIGKNNSVYSLLAEICDRNKGLWSVEAEEMLLANAKSLGY</sequence>
<evidence type="ECO:0000259" key="2">
    <source>
        <dbReference type="Pfam" id="PF00107"/>
    </source>
</evidence>
<dbReference type="PANTHER" id="PTHR43401">
    <property type="entry name" value="L-THREONINE 3-DEHYDROGENASE"/>
    <property type="match status" value="1"/>
</dbReference>
<dbReference type="Gene3D" id="3.40.50.720">
    <property type="entry name" value="NAD(P)-binding Rossmann-like Domain"/>
    <property type="match status" value="1"/>
</dbReference>
<evidence type="ECO:0000259" key="3">
    <source>
        <dbReference type="Pfam" id="PF08240"/>
    </source>
</evidence>
<dbReference type="GO" id="GO:0016491">
    <property type="term" value="F:oxidoreductase activity"/>
    <property type="evidence" value="ECO:0007669"/>
    <property type="project" value="UniProtKB-KW"/>
</dbReference>
<dbReference type="EMBL" id="JAPDPI010000031">
    <property type="protein sequence ID" value="MCW3806852.1"/>
    <property type="molecule type" value="Genomic_DNA"/>
</dbReference>
<dbReference type="InterPro" id="IPR011032">
    <property type="entry name" value="GroES-like_sf"/>
</dbReference>